<reference evidence="3" key="1">
    <citation type="journal article" date="2017" name="Plant J.">
        <title>The pomegranate (Punica granatum L.) genome and the genomics of punicalagin biosynthesis.</title>
        <authorList>
            <person name="Qin G."/>
            <person name="Xu C."/>
            <person name="Ming R."/>
            <person name="Tang H."/>
            <person name="Guyot R."/>
            <person name="Kramer E.M."/>
            <person name="Hu Y."/>
            <person name="Yi X."/>
            <person name="Qi Y."/>
            <person name="Xu X."/>
            <person name="Gao Z."/>
            <person name="Pan H."/>
            <person name="Jian J."/>
            <person name="Tian Y."/>
            <person name="Yue Z."/>
            <person name="Xu Y."/>
        </authorList>
    </citation>
    <scope>NUCLEOTIDE SEQUENCE [LARGE SCALE GENOMIC DNA]</scope>
    <source>
        <strain evidence="3">cv. Dabenzi</strain>
    </source>
</reference>
<feature type="region of interest" description="Disordered" evidence="1">
    <location>
        <begin position="33"/>
        <end position="100"/>
    </location>
</feature>
<sequence>MCLEGEEEALLRLDSSPLPFQGLMCFEMVVSCPPADEESTPRRRRMRINPTSQGEAEKRQKEKRKLDSNLLQSCVLEGEEEARPRTEVTDESMMELKGED</sequence>
<proteinExistence type="predicted"/>
<dbReference type="EMBL" id="MTKT01000553">
    <property type="protein sequence ID" value="OWM90099.1"/>
    <property type="molecule type" value="Genomic_DNA"/>
</dbReference>
<evidence type="ECO:0000313" key="3">
    <source>
        <dbReference type="Proteomes" id="UP000197138"/>
    </source>
</evidence>
<evidence type="ECO:0000313" key="2">
    <source>
        <dbReference type="EMBL" id="OWM90099.1"/>
    </source>
</evidence>
<evidence type="ECO:0000256" key="1">
    <source>
        <dbReference type="SAM" id="MobiDB-lite"/>
    </source>
</evidence>
<dbReference type="AlphaFoldDB" id="A0A218XZS1"/>
<organism evidence="2 3">
    <name type="scientific">Punica granatum</name>
    <name type="common">Pomegranate</name>
    <dbReference type="NCBI Taxonomy" id="22663"/>
    <lineage>
        <taxon>Eukaryota</taxon>
        <taxon>Viridiplantae</taxon>
        <taxon>Streptophyta</taxon>
        <taxon>Embryophyta</taxon>
        <taxon>Tracheophyta</taxon>
        <taxon>Spermatophyta</taxon>
        <taxon>Magnoliopsida</taxon>
        <taxon>eudicotyledons</taxon>
        <taxon>Gunneridae</taxon>
        <taxon>Pentapetalae</taxon>
        <taxon>rosids</taxon>
        <taxon>malvids</taxon>
        <taxon>Myrtales</taxon>
        <taxon>Lythraceae</taxon>
        <taxon>Punica</taxon>
    </lineage>
</organism>
<gene>
    <name evidence="2" type="ORF">CDL15_Pgr006420</name>
</gene>
<accession>A0A218XZS1</accession>
<feature type="compositionally biased region" description="Basic and acidic residues" evidence="1">
    <location>
        <begin position="81"/>
        <end position="100"/>
    </location>
</feature>
<name>A0A218XZS1_PUNGR</name>
<protein>
    <submittedName>
        <fullName evidence="2">Uncharacterized protein</fullName>
    </submittedName>
</protein>
<comment type="caution">
    <text evidence="2">The sequence shown here is derived from an EMBL/GenBank/DDBJ whole genome shotgun (WGS) entry which is preliminary data.</text>
</comment>
<dbReference type="Proteomes" id="UP000197138">
    <property type="component" value="Unassembled WGS sequence"/>
</dbReference>
<feature type="compositionally biased region" description="Basic and acidic residues" evidence="1">
    <location>
        <begin position="55"/>
        <end position="67"/>
    </location>
</feature>